<evidence type="ECO:0000259" key="3">
    <source>
        <dbReference type="PROSITE" id="PS50977"/>
    </source>
</evidence>
<dbReference type="PANTHER" id="PTHR43479">
    <property type="entry name" value="ACREF/ENVCD OPERON REPRESSOR-RELATED"/>
    <property type="match status" value="1"/>
</dbReference>
<feature type="domain" description="HTH tetR-type" evidence="3">
    <location>
        <begin position="30"/>
        <end position="90"/>
    </location>
</feature>
<dbReference type="KEGG" id="cpro:CPRO_09500"/>
<dbReference type="EMBL" id="CP014223">
    <property type="protein sequence ID" value="AMJ40549.1"/>
    <property type="molecule type" value="Genomic_DNA"/>
</dbReference>
<evidence type="ECO:0000256" key="2">
    <source>
        <dbReference type="PROSITE-ProRule" id="PRU00335"/>
    </source>
</evidence>
<dbReference type="AlphaFoldDB" id="A0A0X8VAP3"/>
<dbReference type="OrthoDB" id="9810250at2"/>
<feature type="DNA-binding region" description="H-T-H motif" evidence="2">
    <location>
        <begin position="53"/>
        <end position="72"/>
    </location>
</feature>
<dbReference type="PROSITE" id="PS50977">
    <property type="entry name" value="HTH_TETR_2"/>
    <property type="match status" value="1"/>
</dbReference>
<gene>
    <name evidence="4" type="ORF">CPRO_09500</name>
    <name evidence="5" type="ORF">SAMN02745151_00533</name>
</gene>
<evidence type="ECO:0000313" key="5">
    <source>
        <dbReference type="EMBL" id="SHE39185.1"/>
    </source>
</evidence>
<dbReference type="EMBL" id="FQUA01000002">
    <property type="protein sequence ID" value="SHE39185.1"/>
    <property type="molecule type" value="Genomic_DNA"/>
</dbReference>
<dbReference type="Pfam" id="PF14278">
    <property type="entry name" value="TetR_C_8"/>
    <property type="match status" value="1"/>
</dbReference>
<dbReference type="SUPFAM" id="SSF46689">
    <property type="entry name" value="Homeodomain-like"/>
    <property type="match status" value="1"/>
</dbReference>
<reference evidence="6" key="2">
    <citation type="submission" date="2016-01" db="EMBL/GenBank/DDBJ databases">
        <authorList>
            <person name="Poehlein A."/>
            <person name="Schlien K."/>
            <person name="Gottschalk G."/>
            <person name="Buckel W."/>
            <person name="Daniel R."/>
        </authorList>
    </citation>
    <scope>NUCLEOTIDE SEQUENCE [LARGE SCALE GENOMIC DNA]</scope>
    <source>
        <strain evidence="6">X2</strain>
    </source>
</reference>
<dbReference type="Gene3D" id="1.10.357.10">
    <property type="entry name" value="Tetracycline Repressor, domain 2"/>
    <property type="match status" value="1"/>
</dbReference>
<dbReference type="GO" id="GO:0003677">
    <property type="term" value="F:DNA binding"/>
    <property type="evidence" value="ECO:0007669"/>
    <property type="project" value="UniProtKB-UniRule"/>
</dbReference>
<dbReference type="Proteomes" id="UP000068026">
    <property type="component" value="Chromosome"/>
</dbReference>
<name>A0A0X8VAP3_ANAPI</name>
<dbReference type="PANTHER" id="PTHR43479:SF7">
    <property type="entry name" value="TETR-FAMILY TRANSCRIPTIONAL REGULATOR"/>
    <property type="match status" value="1"/>
</dbReference>
<evidence type="ECO:0000313" key="7">
    <source>
        <dbReference type="Proteomes" id="UP000184204"/>
    </source>
</evidence>
<dbReference type="Proteomes" id="UP000184204">
    <property type="component" value="Unassembled WGS sequence"/>
</dbReference>
<evidence type="ECO:0000313" key="6">
    <source>
        <dbReference type="Proteomes" id="UP000068026"/>
    </source>
</evidence>
<evidence type="ECO:0000313" key="4">
    <source>
        <dbReference type="EMBL" id="AMJ40549.1"/>
    </source>
</evidence>
<organism evidence="5 7">
    <name type="scientific">Anaerotignum propionicum DSM 1682</name>
    <dbReference type="NCBI Taxonomy" id="991789"/>
    <lineage>
        <taxon>Bacteria</taxon>
        <taxon>Bacillati</taxon>
        <taxon>Bacillota</taxon>
        <taxon>Clostridia</taxon>
        <taxon>Lachnospirales</taxon>
        <taxon>Anaerotignaceae</taxon>
        <taxon>Anaerotignum</taxon>
    </lineage>
</organism>
<evidence type="ECO:0000256" key="1">
    <source>
        <dbReference type="ARBA" id="ARBA00023125"/>
    </source>
</evidence>
<reference evidence="5" key="3">
    <citation type="submission" date="2016-11" db="EMBL/GenBank/DDBJ databases">
        <authorList>
            <person name="Varghese N."/>
            <person name="Submissions S."/>
        </authorList>
    </citation>
    <scope>NUCLEOTIDE SEQUENCE</scope>
    <source>
        <strain evidence="5">DSM 1682</strain>
    </source>
</reference>
<reference evidence="4 6" key="1">
    <citation type="journal article" date="2016" name="Genome Announc.">
        <title>Complete Genome Sequence of the Amino Acid-Fermenting Clostridium propionicum X2 (DSM 1682).</title>
        <authorList>
            <person name="Poehlein A."/>
            <person name="Schlien K."/>
            <person name="Chowdhury N.P."/>
            <person name="Gottschalk G."/>
            <person name="Buckel W."/>
            <person name="Daniel R."/>
        </authorList>
    </citation>
    <scope>NUCLEOTIDE SEQUENCE [LARGE SCALE GENOMIC DNA]</scope>
    <source>
        <strain evidence="4 6">X2</strain>
    </source>
</reference>
<dbReference type="InterPro" id="IPR039532">
    <property type="entry name" value="TetR_C_Firmicutes"/>
</dbReference>
<reference evidence="7" key="4">
    <citation type="submission" date="2016-11" db="EMBL/GenBank/DDBJ databases">
        <authorList>
            <person name="Jaros S."/>
            <person name="Januszkiewicz K."/>
            <person name="Wedrychowicz H."/>
        </authorList>
    </citation>
    <scope>NUCLEOTIDE SEQUENCE [LARGE SCALE GENOMIC DNA]</scope>
    <source>
        <strain evidence="7">DSM 1682</strain>
    </source>
</reference>
<accession>A0A0X8VAP3</accession>
<dbReference type="InterPro" id="IPR001647">
    <property type="entry name" value="HTH_TetR"/>
</dbReference>
<dbReference type="RefSeq" id="WP_066048399.1">
    <property type="nucleotide sequence ID" value="NZ_CP014223.1"/>
</dbReference>
<protein>
    <submittedName>
        <fullName evidence="5">Transcriptional regulator, TetR family</fullName>
    </submittedName>
</protein>
<keyword evidence="1 2" id="KW-0238">DNA-binding</keyword>
<dbReference type="InterPro" id="IPR050624">
    <property type="entry name" value="HTH-type_Tx_Regulator"/>
</dbReference>
<sequence length="212" mass="24756">MVEKEMGLIGERLLERMNTMENGKIDRRIKRTKTMMRDALVDLMSEMPFGEITAKDITSRADLNRATFYLHYNNVFELLDELEDEIATSFSQMVEKISIKQGEEWEYPIVGHICSFIVDNQKLCRCLLLNPRSDHFARKLTEIMKRKGLQVKEELGVRFDPVQEGYIHQFIASGAMGMMKQWLLEGMPISKEEMTDFVMLIIRPIFNILLPE</sequence>
<proteinExistence type="predicted"/>
<dbReference type="InterPro" id="IPR009057">
    <property type="entry name" value="Homeodomain-like_sf"/>
</dbReference>
<keyword evidence="6" id="KW-1185">Reference proteome</keyword>